<dbReference type="EMBL" id="CACSLK010003174">
    <property type="protein sequence ID" value="CAA0808599.1"/>
    <property type="molecule type" value="Genomic_DNA"/>
</dbReference>
<dbReference type="PANTHER" id="PTHR33103">
    <property type="entry name" value="OS01G0153900 PROTEIN"/>
    <property type="match status" value="1"/>
</dbReference>
<accession>A0A9N7MIM8</accession>
<dbReference type="Pfam" id="PF05056">
    <property type="entry name" value="DUF674"/>
    <property type="match status" value="1"/>
</dbReference>
<reference evidence="1" key="1">
    <citation type="submission" date="2019-12" db="EMBL/GenBank/DDBJ databases">
        <authorList>
            <person name="Scholes J."/>
        </authorList>
    </citation>
    <scope>NUCLEOTIDE SEQUENCE</scope>
</reference>
<keyword evidence="2" id="KW-1185">Reference proteome</keyword>
<proteinExistence type="predicted"/>
<sequence length="473" mass="52194">MSAPKDVQFTLKVMINRDKTKVLFAEADGDFFDVLLSFLTLPLGKIAKIIVEHYGDDKPAVGSLTSLYNGLVNLDVVHFHSETSKQMLLNPRSVFEKECCKLKLNLSDSEPTKYFTCGQSFSKKHNFSMYYDTVKCDCGKSMSTETVFLSSEAAEDGDDRAFCKKGASFIIGDDMRVVPNVAGSVLRTLAELGIRDTKGAEMRNVTFGYNETIDLLKGILVSRTPLTDVIIGKAVSNSGVFIPKTEEATVSNSQKLMILKVMKQKSSQKLLFAQADDDFADFLFSLLMIPLGGALSLLGTNTGVTSLDNFYLSVQNINGDKFLTKDRTKFRKTELPIGYMSPNQLLPLTDGGHAELRYVRASETYRCYLSPSTMTYRPSTLLRLKSPKGNGNYVKGPTMYMVTDDLTVTPLCVTSSLSILDRLGIPLSDVEELELNIGLEEALSILKASLTSTSVLTNGLFEPSIRKCVKQEQ</sequence>
<evidence type="ECO:0000313" key="1">
    <source>
        <dbReference type="EMBL" id="CAA0808599.1"/>
    </source>
</evidence>
<dbReference type="AlphaFoldDB" id="A0A9N7MIM8"/>
<name>A0A9N7MIM8_STRHE</name>
<evidence type="ECO:0008006" key="3">
    <source>
        <dbReference type="Google" id="ProtNLM"/>
    </source>
</evidence>
<dbReference type="Proteomes" id="UP001153555">
    <property type="component" value="Unassembled WGS sequence"/>
</dbReference>
<evidence type="ECO:0000313" key="2">
    <source>
        <dbReference type="Proteomes" id="UP001153555"/>
    </source>
</evidence>
<protein>
    <recommendedName>
        <fullName evidence="3">DUF674 domain-containing protein</fullName>
    </recommendedName>
</protein>
<dbReference type="PANTHER" id="PTHR33103:SF27">
    <property type="entry name" value="OS04G0594700 PROTEIN"/>
    <property type="match status" value="1"/>
</dbReference>
<gene>
    <name evidence="1" type="ORF">SHERM_10829</name>
</gene>
<dbReference type="OrthoDB" id="1099638at2759"/>
<organism evidence="1 2">
    <name type="scientific">Striga hermonthica</name>
    <name type="common">Purple witchweed</name>
    <name type="synonym">Buchnera hermonthica</name>
    <dbReference type="NCBI Taxonomy" id="68872"/>
    <lineage>
        <taxon>Eukaryota</taxon>
        <taxon>Viridiplantae</taxon>
        <taxon>Streptophyta</taxon>
        <taxon>Embryophyta</taxon>
        <taxon>Tracheophyta</taxon>
        <taxon>Spermatophyta</taxon>
        <taxon>Magnoliopsida</taxon>
        <taxon>eudicotyledons</taxon>
        <taxon>Gunneridae</taxon>
        <taxon>Pentapetalae</taxon>
        <taxon>asterids</taxon>
        <taxon>lamiids</taxon>
        <taxon>Lamiales</taxon>
        <taxon>Orobanchaceae</taxon>
        <taxon>Buchnereae</taxon>
        <taxon>Striga</taxon>
    </lineage>
</organism>
<comment type="caution">
    <text evidence="1">The sequence shown here is derived from an EMBL/GenBank/DDBJ whole genome shotgun (WGS) entry which is preliminary data.</text>
</comment>
<dbReference type="InterPro" id="IPR007750">
    <property type="entry name" value="DUF674"/>
</dbReference>